<sequence>MLFFIILQVIFFLILAFLSGMSCECCVLRVSFPSENTHFLFLIVFRTDVNPVLKIWWNVLLPLFPFHYPLHPQKCVSRNIAVALPK</sequence>
<dbReference type="AlphaFoldDB" id="A0A6B0UBC2"/>
<organism evidence="2">
    <name type="scientific">Ixodes ricinus</name>
    <name type="common">Common tick</name>
    <name type="synonym">Acarus ricinus</name>
    <dbReference type="NCBI Taxonomy" id="34613"/>
    <lineage>
        <taxon>Eukaryota</taxon>
        <taxon>Metazoa</taxon>
        <taxon>Ecdysozoa</taxon>
        <taxon>Arthropoda</taxon>
        <taxon>Chelicerata</taxon>
        <taxon>Arachnida</taxon>
        <taxon>Acari</taxon>
        <taxon>Parasitiformes</taxon>
        <taxon>Ixodida</taxon>
        <taxon>Ixodoidea</taxon>
        <taxon>Ixodidae</taxon>
        <taxon>Ixodinae</taxon>
        <taxon>Ixodes</taxon>
    </lineage>
</organism>
<name>A0A6B0UBC2_IXORI</name>
<feature type="signal peptide" evidence="1">
    <location>
        <begin position="1"/>
        <end position="23"/>
    </location>
</feature>
<keyword evidence="1" id="KW-0732">Signal</keyword>
<reference evidence="2" key="1">
    <citation type="submission" date="2019-12" db="EMBL/GenBank/DDBJ databases">
        <title>An insight into the sialome of adult female Ixodes ricinus ticks feeding for 6 days.</title>
        <authorList>
            <person name="Perner J."/>
            <person name="Ribeiro J.M.C."/>
        </authorList>
    </citation>
    <scope>NUCLEOTIDE SEQUENCE</scope>
    <source>
        <strain evidence="2">Semi-engorged</strain>
        <tissue evidence="2">Salivary glands</tissue>
    </source>
</reference>
<protein>
    <submittedName>
        <fullName evidence="2">Putative secreted protein</fullName>
    </submittedName>
</protein>
<evidence type="ECO:0000313" key="2">
    <source>
        <dbReference type="EMBL" id="MXU85486.1"/>
    </source>
</evidence>
<proteinExistence type="predicted"/>
<evidence type="ECO:0000256" key="1">
    <source>
        <dbReference type="SAM" id="SignalP"/>
    </source>
</evidence>
<dbReference type="EMBL" id="GIFC01003403">
    <property type="protein sequence ID" value="MXU85486.1"/>
    <property type="molecule type" value="Transcribed_RNA"/>
</dbReference>
<feature type="chain" id="PRO_5025551051" evidence="1">
    <location>
        <begin position="24"/>
        <end position="86"/>
    </location>
</feature>
<accession>A0A6B0UBC2</accession>